<proteinExistence type="predicted"/>
<comment type="caution">
    <text evidence="1">The sequence shown here is derived from an EMBL/GenBank/DDBJ whole genome shotgun (WGS) entry which is preliminary data.</text>
</comment>
<sequence>MIPQYYPLYIHDPSHAQTFLVLGWMPNRDSGLPHQPVVLLCGPETQEPRVLEQTVPYRVVGTGPHPL</sequence>
<evidence type="ECO:0000313" key="1">
    <source>
        <dbReference type="EMBL" id="GIE00988.1"/>
    </source>
</evidence>
<dbReference type="RefSeq" id="WP_203726578.1">
    <property type="nucleotide sequence ID" value="NZ_BAAATX010000003.1"/>
</dbReference>
<protein>
    <submittedName>
        <fullName evidence="1">Uncharacterized protein</fullName>
    </submittedName>
</protein>
<evidence type="ECO:0000313" key="2">
    <source>
        <dbReference type="Proteomes" id="UP000637628"/>
    </source>
</evidence>
<gene>
    <name evidence="1" type="ORF">Adu01nite_23380</name>
</gene>
<keyword evidence="2" id="KW-1185">Reference proteome</keyword>
<accession>A0ABQ3YTU8</accession>
<reference evidence="1 2" key="1">
    <citation type="submission" date="2021-01" db="EMBL/GenBank/DDBJ databases">
        <title>Whole genome shotgun sequence of Actinoplanes durhamensis NBRC 14914.</title>
        <authorList>
            <person name="Komaki H."/>
            <person name="Tamura T."/>
        </authorList>
    </citation>
    <scope>NUCLEOTIDE SEQUENCE [LARGE SCALE GENOMIC DNA]</scope>
    <source>
        <strain evidence="1 2">NBRC 14914</strain>
    </source>
</reference>
<dbReference type="Proteomes" id="UP000637628">
    <property type="component" value="Unassembled WGS sequence"/>
</dbReference>
<organism evidence="1 2">
    <name type="scientific">Paractinoplanes durhamensis</name>
    <dbReference type="NCBI Taxonomy" id="113563"/>
    <lineage>
        <taxon>Bacteria</taxon>
        <taxon>Bacillati</taxon>
        <taxon>Actinomycetota</taxon>
        <taxon>Actinomycetes</taxon>
        <taxon>Micromonosporales</taxon>
        <taxon>Micromonosporaceae</taxon>
        <taxon>Paractinoplanes</taxon>
    </lineage>
</organism>
<dbReference type="EMBL" id="BOML01000019">
    <property type="protein sequence ID" value="GIE00988.1"/>
    <property type="molecule type" value="Genomic_DNA"/>
</dbReference>
<name>A0ABQ3YTU8_9ACTN</name>